<comment type="caution">
    <text evidence="1">The sequence shown here is derived from an EMBL/GenBank/DDBJ whole genome shotgun (WGS) entry which is preliminary data.</text>
</comment>
<organism evidence="1 2">
    <name type="scientific">Parelaphostrongylus tenuis</name>
    <name type="common">Meningeal worm</name>
    <dbReference type="NCBI Taxonomy" id="148309"/>
    <lineage>
        <taxon>Eukaryota</taxon>
        <taxon>Metazoa</taxon>
        <taxon>Ecdysozoa</taxon>
        <taxon>Nematoda</taxon>
        <taxon>Chromadorea</taxon>
        <taxon>Rhabditida</taxon>
        <taxon>Rhabditina</taxon>
        <taxon>Rhabditomorpha</taxon>
        <taxon>Strongyloidea</taxon>
        <taxon>Metastrongylidae</taxon>
        <taxon>Parelaphostrongylus</taxon>
    </lineage>
</organism>
<keyword evidence="2" id="KW-1185">Reference proteome</keyword>
<sequence length="140" mass="15750">MSSSYRSGGRARQATVSKGHLLKPPQVRSCYCSFVITVLLLLQINNLVTQLEDIHCGNNEKSRLSYHVCEISRRELQVLSGSCQNKRTSTAIQRPLRKHHSSNQSSCEALWKDVEPATFFPMGITKHLAPDDKPETTILQ</sequence>
<evidence type="ECO:0000313" key="1">
    <source>
        <dbReference type="EMBL" id="KAJ1358807.1"/>
    </source>
</evidence>
<reference evidence="1" key="1">
    <citation type="submission" date="2021-06" db="EMBL/GenBank/DDBJ databases">
        <title>Parelaphostrongylus tenuis whole genome reference sequence.</title>
        <authorList>
            <person name="Garwood T.J."/>
            <person name="Larsen P.A."/>
            <person name="Fountain-Jones N.M."/>
            <person name="Garbe J.R."/>
            <person name="Macchietto M.G."/>
            <person name="Kania S.A."/>
            <person name="Gerhold R.W."/>
            <person name="Richards J.E."/>
            <person name="Wolf T.M."/>
        </authorList>
    </citation>
    <scope>NUCLEOTIDE SEQUENCE</scope>
    <source>
        <strain evidence="1">MNPRO001-30</strain>
        <tissue evidence="1">Meninges</tissue>
    </source>
</reference>
<dbReference type="AlphaFoldDB" id="A0AAD5N0P5"/>
<proteinExistence type="predicted"/>
<protein>
    <submittedName>
        <fullName evidence="1">Uncharacterized protein</fullName>
    </submittedName>
</protein>
<gene>
    <name evidence="1" type="ORF">KIN20_017329</name>
</gene>
<dbReference type="EMBL" id="JAHQIW010003479">
    <property type="protein sequence ID" value="KAJ1358807.1"/>
    <property type="molecule type" value="Genomic_DNA"/>
</dbReference>
<evidence type="ECO:0000313" key="2">
    <source>
        <dbReference type="Proteomes" id="UP001196413"/>
    </source>
</evidence>
<dbReference type="Proteomes" id="UP001196413">
    <property type="component" value="Unassembled WGS sequence"/>
</dbReference>
<name>A0AAD5N0P5_PARTN</name>
<accession>A0AAD5N0P5</accession>